<proteinExistence type="predicted"/>
<keyword evidence="1" id="KW-0547">Nucleotide-binding</keyword>
<organism evidence="5">
    <name type="scientific">marine sediment metagenome</name>
    <dbReference type="NCBI Taxonomy" id="412755"/>
    <lineage>
        <taxon>unclassified sequences</taxon>
        <taxon>metagenomes</taxon>
        <taxon>ecological metagenomes</taxon>
    </lineage>
</organism>
<evidence type="ECO:0000313" key="5">
    <source>
        <dbReference type="EMBL" id="KKM93400.1"/>
    </source>
</evidence>
<keyword evidence="2" id="KW-0067">ATP-binding</keyword>
<dbReference type="CDD" id="cd19481">
    <property type="entry name" value="RecA-like_protease"/>
    <property type="match status" value="1"/>
</dbReference>
<feature type="domain" description="ATPase AAA-type core" evidence="4">
    <location>
        <begin position="209"/>
        <end position="331"/>
    </location>
</feature>
<dbReference type="AlphaFoldDB" id="A0A0F9NX12"/>
<gene>
    <name evidence="5" type="ORF">LCGC14_1208750</name>
</gene>
<dbReference type="InterPro" id="IPR003959">
    <property type="entry name" value="ATPase_AAA_core"/>
</dbReference>
<dbReference type="Gene3D" id="1.10.8.60">
    <property type="match status" value="1"/>
</dbReference>
<dbReference type="Gene3D" id="3.40.50.300">
    <property type="entry name" value="P-loop containing nucleotide triphosphate hydrolases"/>
    <property type="match status" value="1"/>
</dbReference>
<dbReference type="PANTHER" id="PTHR23073">
    <property type="entry name" value="26S PROTEASOME REGULATORY SUBUNIT"/>
    <property type="match status" value="1"/>
</dbReference>
<dbReference type="GO" id="GO:0016887">
    <property type="term" value="F:ATP hydrolysis activity"/>
    <property type="evidence" value="ECO:0007669"/>
    <property type="project" value="InterPro"/>
</dbReference>
<dbReference type="EMBL" id="LAZR01006268">
    <property type="protein sequence ID" value="KKM93400.1"/>
    <property type="molecule type" value="Genomic_DNA"/>
</dbReference>
<dbReference type="SUPFAM" id="SSF52540">
    <property type="entry name" value="P-loop containing nucleoside triphosphate hydrolases"/>
    <property type="match status" value="1"/>
</dbReference>
<name>A0A0F9NX12_9ZZZZ</name>
<sequence>MGRIRQWLKNLAEPDYIKDDQTTELAMAIKALCEFYQIKSKNLCKFTHMSLLWNQSEKIVRHVRQISIGIPIPERMSPTTDSLILDLTLTPNPNIGTCGITRGRMEARPFGLNELVLKTDCGNLRLWRLQTYNTEGPLGPNVIFVERKNLKKLYRHLLLLQRQLPKVYIPILSSRQLQDIYDNSIGFLEKGQVNIEKYKEHNIPCKRGILLSGPPGNGKTLSCKWLRQLCTSHGFVYKIVTSEDYQSALSHGRVSELFRFQSAKKGIIFFDDMDVFFQDRDKGNTHLMTFLTELDGIESVEGVVYVFTSNHIEELDAAFVRPGRIDLFMIFDVPNKTLRSRFIKEMFNSDLLAVIGTDKDKTVNNLAERMGKSSGEDNDSYSFAEMEEIRKLMAIDFINTDKVDVDKIFTTFEKHRQEFTEKMNFGFRKMEREGGQEPYVEDDEGLPWIPPPPWRG</sequence>
<evidence type="ECO:0000256" key="3">
    <source>
        <dbReference type="SAM" id="MobiDB-lite"/>
    </source>
</evidence>
<evidence type="ECO:0000256" key="1">
    <source>
        <dbReference type="ARBA" id="ARBA00022741"/>
    </source>
</evidence>
<dbReference type="InterPro" id="IPR027417">
    <property type="entry name" value="P-loop_NTPase"/>
</dbReference>
<accession>A0A0F9NX12</accession>
<reference evidence="5" key="1">
    <citation type="journal article" date="2015" name="Nature">
        <title>Complex archaea that bridge the gap between prokaryotes and eukaryotes.</title>
        <authorList>
            <person name="Spang A."/>
            <person name="Saw J.H."/>
            <person name="Jorgensen S.L."/>
            <person name="Zaremba-Niedzwiedzka K."/>
            <person name="Martijn J."/>
            <person name="Lind A.E."/>
            <person name="van Eijk R."/>
            <person name="Schleper C."/>
            <person name="Guy L."/>
            <person name="Ettema T.J."/>
        </authorList>
    </citation>
    <scope>NUCLEOTIDE SEQUENCE</scope>
</reference>
<evidence type="ECO:0000256" key="2">
    <source>
        <dbReference type="ARBA" id="ARBA00022840"/>
    </source>
</evidence>
<dbReference type="InterPro" id="IPR050221">
    <property type="entry name" value="26S_Proteasome_ATPase"/>
</dbReference>
<dbReference type="GO" id="GO:0005524">
    <property type="term" value="F:ATP binding"/>
    <property type="evidence" value="ECO:0007669"/>
    <property type="project" value="UniProtKB-KW"/>
</dbReference>
<evidence type="ECO:0000259" key="4">
    <source>
        <dbReference type="Pfam" id="PF00004"/>
    </source>
</evidence>
<dbReference type="Pfam" id="PF00004">
    <property type="entry name" value="AAA"/>
    <property type="match status" value="1"/>
</dbReference>
<comment type="caution">
    <text evidence="5">The sequence shown here is derived from an EMBL/GenBank/DDBJ whole genome shotgun (WGS) entry which is preliminary data.</text>
</comment>
<feature type="region of interest" description="Disordered" evidence="3">
    <location>
        <begin position="433"/>
        <end position="456"/>
    </location>
</feature>
<protein>
    <recommendedName>
        <fullName evidence="4">ATPase AAA-type core domain-containing protein</fullName>
    </recommendedName>
</protein>